<gene>
    <name evidence="3" type="ORF">ACFQPF_00750</name>
</gene>
<dbReference type="PROSITE" id="PS51257">
    <property type="entry name" value="PROKAR_LIPOPROTEIN"/>
    <property type="match status" value="1"/>
</dbReference>
<dbReference type="SUPFAM" id="SSF63817">
    <property type="entry name" value="Sortase"/>
    <property type="match status" value="1"/>
</dbReference>
<sequence length="209" mass="22243">MRKTGMAAAAAAALMLLTACNDGGEKPEARIKSVSEKIESSEAIDSSSAPLSPPDALKEENLGIVPVSIVIPAIGVDAPVENVGELDNGQMGVPQNVDGVGWFEPGTKPGDRGSSVLAGHVDSKTGPAVFFDLGKLKKGDEVIVKDKSGTSRTFIVTGKKSFPRKEAPIEDIFGFSYQRNLNLITCTGEFNKKARTHEERLVVYTELKK</sequence>
<dbReference type="InterPro" id="IPR023365">
    <property type="entry name" value="Sortase_dom-sf"/>
</dbReference>
<dbReference type="Gene3D" id="2.40.260.10">
    <property type="entry name" value="Sortase"/>
    <property type="match status" value="1"/>
</dbReference>
<organism evidence="3 4">
    <name type="scientific">Fictibacillus iocasae</name>
    <dbReference type="NCBI Taxonomy" id="2715437"/>
    <lineage>
        <taxon>Bacteria</taxon>
        <taxon>Bacillati</taxon>
        <taxon>Bacillota</taxon>
        <taxon>Bacilli</taxon>
        <taxon>Bacillales</taxon>
        <taxon>Fictibacillaceae</taxon>
        <taxon>Fictibacillus</taxon>
    </lineage>
</organism>
<comment type="caution">
    <text evidence="3">The sequence shown here is derived from an EMBL/GenBank/DDBJ whole genome shotgun (WGS) entry which is preliminary data.</text>
</comment>
<dbReference type="InterPro" id="IPR005754">
    <property type="entry name" value="Sortase"/>
</dbReference>
<evidence type="ECO:0000256" key="2">
    <source>
        <dbReference type="SAM" id="SignalP"/>
    </source>
</evidence>
<dbReference type="Pfam" id="PF04203">
    <property type="entry name" value="Sortase"/>
    <property type="match status" value="1"/>
</dbReference>
<keyword evidence="4" id="KW-1185">Reference proteome</keyword>
<evidence type="ECO:0000313" key="3">
    <source>
        <dbReference type="EMBL" id="MFC7370204.1"/>
    </source>
</evidence>
<proteinExistence type="predicted"/>
<dbReference type="RefSeq" id="WP_379745027.1">
    <property type="nucleotide sequence ID" value="NZ_JBHTCP010000002.1"/>
</dbReference>
<evidence type="ECO:0000256" key="1">
    <source>
        <dbReference type="ARBA" id="ARBA00022801"/>
    </source>
</evidence>
<dbReference type="Proteomes" id="UP001596549">
    <property type="component" value="Unassembled WGS sequence"/>
</dbReference>
<name>A0ABW2NI98_9BACL</name>
<keyword evidence="2" id="KW-0732">Signal</keyword>
<reference evidence="4" key="1">
    <citation type="journal article" date="2019" name="Int. J. Syst. Evol. Microbiol.">
        <title>The Global Catalogue of Microorganisms (GCM) 10K type strain sequencing project: providing services to taxonomists for standard genome sequencing and annotation.</title>
        <authorList>
            <consortium name="The Broad Institute Genomics Platform"/>
            <consortium name="The Broad Institute Genome Sequencing Center for Infectious Disease"/>
            <person name="Wu L."/>
            <person name="Ma J."/>
        </authorList>
    </citation>
    <scope>NUCLEOTIDE SEQUENCE [LARGE SCALE GENOMIC DNA]</scope>
    <source>
        <strain evidence="4">NBRC 106396</strain>
    </source>
</reference>
<dbReference type="InterPro" id="IPR042001">
    <property type="entry name" value="Sortase_F"/>
</dbReference>
<dbReference type="EMBL" id="JBHTCP010000002">
    <property type="protein sequence ID" value="MFC7370204.1"/>
    <property type="molecule type" value="Genomic_DNA"/>
</dbReference>
<protein>
    <submittedName>
        <fullName evidence="3">Class F sortase</fullName>
    </submittedName>
</protein>
<feature type="chain" id="PRO_5045771877" evidence="2">
    <location>
        <begin position="22"/>
        <end position="209"/>
    </location>
</feature>
<evidence type="ECO:0000313" key="4">
    <source>
        <dbReference type="Proteomes" id="UP001596549"/>
    </source>
</evidence>
<keyword evidence="1" id="KW-0378">Hydrolase</keyword>
<feature type="signal peptide" evidence="2">
    <location>
        <begin position="1"/>
        <end position="21"/>
    </location>
</feature>
<dbReference type="CDD" id="cd05829">
    <property type="entry name" value="Sortase_F"/>
    <property type="match status" value="1"/>
</dbReference>
<accession>A0ABW2NI98</accession>